<feature type="region of interest" description="Disordered" evidence="1">
    <location>
        <begin position="43"/>
        <end position="63"/>
    </location>
</feature>
<evidence type="ECO:0000313" key="2">
    <source>
        <dbReference type="EMBL" id="GGT58869.1"/>
    </source>
</evidence>
<dbReference type="Proteomes" id="UP000646776">
    <property type="component" value="Unassembled WGS sequence"/>
</dbReference>
<reference evidence="2" key="1">
    <citation type="journal article" date="2014" name="Int. J. Syst. Evol. Microbiol.">
        <title>Complete genome sequence of Corynebacterium casei LMG S-19264T (=DSM 44701T), isolated from a smear-ripened cheese.</title>
        <authorList>
            <consortium name="US DOE Joint Genome Institute (JGI-PGF)"/>
            <person name="Walter F."/>
            <person name="Albersmeier A."/>
            <person name="Kalinowski J."/>
            <person name="Ruckert C."/>
        </authorList>
    </citation>
    <scope>NUCLEOTIDE SEQUENCE</scope>
    <source>
        <strain evidence="2">JCM 4125</strain>
    </source>
</reference>
<reference evidence="2" key="2">
    <citation type="submission" date="2020-09" db="EMBL/GenBank/DDBJ databases">
        <authorList>
            <person name="Sun Q."/>
            <person name="Ohkuma M."/>
        </authorList>
    </citation>
    <scope>NUCLEOTIDE SEQUENCE</scope>
    <source>
        <strain evidence="2">JCM 4125</strain>
    </source>
</reference>
<evidence type="ECO:0008006" key="4">
    <source>
        <dbReference type="Google" id="ProtNLM"/>
    </source>
</evidence>
<proteinExistence type="predicted"/>
<accession>A0A918LVM3</accession>
<dbReference type="EMBL" id="BMSA01000011">
    <property type="protein sequence ID" value="GGT58869.1"/>
    <property type="molecule type" value="Genomic_DNA"/>
</dbReference>
<comment type="caution">
    <text evidence="2">The sequence shown here is derived from an EMBL/GenBank/DDBJ whole genome shotgun (WGS) entry which is preliminary data.</text>
</comment>
<gene>
    <name evidence="2" type="ORF">GCM10010226_40190</name>
</gene>
<dbReference type="AlphaFoldDB" id="A0A918LVM3"/>
<name>A0A918LVM3_9ACTN</name>
<sequence length="206" mass="21696">MRHDSSVRLQPYEVALLRGGPRAAVMTAVVDLHLRGVVEAGRPGRLRTSGASPEAAGQATPPLPPLAEAVRTALERPAGLPELLVHPAVRRALAELVRGVRSAGMMRLLPPHRSRAGRNALRALRAEHPLPAHRKDVPPDDAVPAVALYGEQALHVLVPRFALRAGLLPRAGVTDDKPFHRRAPRGGGSGGSGYYCGGATSCGGSY</sequence>
<organism evidence="2 3">
    <name type="scientific">Streptomyces phaeofaciens</name>
    <dbReference type="NCBI Taxonomy" id="68254"/>
    <lineage>
        <taxon>Bacteria</taxon>
        <taxon>Bacillati</taxon>
        <taxon>Actinomycetota</taxon>
        <taxon>Actinomycetes</taxon>
        <taxon>Kitasatosporales</taxon>
        <taxon>Streptomycetaceae</taxon>
        <taxon>Streptomyces</taxon>
    </lineage>
</organism>
<evidence type="ECO:0000313" key="3">
    <source>
        <dbReference type="Proteomes" id="UP000646776"/>
    </source>
</evidence>
<evidence type="ECO:0000256" key="1">
    <source>
        <dbReference type="SAM" id="MobiDB-lite"/>
    </source>
</evidence>
<dbReference type="InterPro" id="IPR026467">
    <property type="entry name" value="Ser/Gly_Cys_C_dom"/>
</dbReference>
<protein>
    <recommendedName>
        <fullName evidence="4">TIGR04222 domain-containing membrane protein</fullName>
    </recommendedName>
</protein>
<dbReference type="NCBIfam" id="TIGR04222">
    <property type="entry name" value="near_uncomplex"/>
    <property type="match status" value="1"/>
</dbReference>
<keyword evidence="3" id="KW-1185">Reference proteome</keyword>